<evidence type="ECO:0000259" key="4">
    <source>
        <dbReference type="PROSITE" id="PS51857"/>
    </source>
</evidence>
<dbReference type="InterPro" id="IPR012156">
    <property type="entry name" value="Cold_shock_CspA"/>
</dbReference>
<accession>A0A251XBU9</accession>
<evidence type="ECO:0000256" key="1">
    <source>
        <dbReference type="ARBA" id="ARBA00004496"/>
    </source>
</evidence>
<dbReference type="CDD" id="cd04458">
    <property type="entry name" value="CSP_CDS"/>
    <property type="match status" value="1"/>
</dbReference>
<dbReference type="GO" id="GO:0043488">
    <property type="term" value="P:regulation of mRNA stability"/>
    <property type="evidence" value="ECO:0007669"/>
    <property type="project" value="TreeGrafter"/>
</dbReference>
<dbReference type="SMART" id="SM00357">
    <property type="entry name" value="CSP"/>
    <property type="match status" value="1"/>
</dbReference>
<dbReference type="GO" id="GO:0005829">
    <property type="term" value="C:cytosol"/>
    <property type="evidence" value="ECO:0007669"/>
    <property type="project" value="UniProtKB-ARBA"/>
</dbReference>
<dbReference type="AlphaFoldDB" id="A0A251XBU9"/>
<dbReference type="Gene3D" id="2.40.50.140">
    <property type="entry name" value="Nucleic acid-binding proteins"/>
    <property type="match status" value="1"/>
</dbReference>
<gene>
    <name evidence="5" type="ORF">TPSD3_04335</name>
</gene>
<sequence length="78" mass="8554">MTASANEQGVVRWFDAKAGYGFVKPQAGSEEIFVHFSAIEGDAKSLKAGQRVLFKLKSNDKKQAAWVKVLPNDQVASR</sequence>
<dbReference type="PROSITE" id="PS51857">
    <property type="entry name" value="CSD_2"/>
    <property type="match status" value="1"/>
</dbReference>
<comment type="subcellular location">
    <subcellularLocation>
        <location evidence="1">Cytoplasm</location>
    </subcellularLocation>
</comment>
<dbReference type="InterPro" id="IPR002059">
    <property type="entry name" value="CSP_DNA-bd"/>
</dbReference>
<keyword evidence="2" id="KW-0963">Cytoplasm</keyword>
<dbReference type="PRINTS" id="PR00050">
    <property type="entry name" value="COLDSHOCK"/>
</dbReference>
<dbReference type="GO" id="GO:0003730">
    <property type="term" value="F:mRNA 3'-UTR binding"/>
    <property type="evidence" value="ECO:0007669"/>
    <property type="project" value="TreeGrafter"/>
</dbReference>
<dbReference type="Proteomes" id="UP000194798">
    <property type="component" value="Unassembled WGS sequence"/>
</dbReference>
<dbReference type="Pfam" id="PF00313">
    <property type="entry name" value="CSD"/>
    <property type="match status" value="1"/>
</dbReference>
<proteinExistence type="predicted"/>
<dbReference type="InterPro" id="IPR011129">
    <property type="entry name" value="CSD"/>
</dbReference>
<name>A0A251XBU9_9GAMM</name>
<dbReference type="PANTHER" id="PTHR12962">
    <property type="entry name" value="CALCIUM-REGULATED HEAT STABLE PROTEIN CRHSP-24-RELATED"/>
    <property type="match status" value="1"/>
</dbReference>
<dbReference type="PIRSF" id="PIRSF002599">
    <property type="entry name" value="Cold_shock_A"/>
    <property type="match status" value="1"/>
</dbReference>
<dbReference type="InterPro" id="IPR052069">
    <property type="entry name" value="Ca-reg_mRNA-binding_domain"/>
</dbReference>
<dbReference type="SUPFAM" id="SSF50249">
    <property type="entry name" value="Nucleic acid-binding proteins"/>
    <property type="match status" value="1"/>
</dbReference>
<feature type="domain" description="CSD" evidence="4">
    <location>
        <begin position="6"/>
        <end position="69"/>
    </location>
</feature>
<evidence type="ECO:0000313" key="6">
    <source>
        <dbReference type="Proteomes" id="UP000194798"/>
    </source>
</evidence>
<keyword evidence="3" id="KW-0597">Phosphoprotein</keyword>
<keyword evidence="6" id="KW-1185">Reference proteome</keyword>
<dbReference type="InterPro" id="IPR012340">
    <property type="entry name" value="NA-bd_OB-fold"/>
</dbReference>
<evidence type="ECO:0000313" key="5">
    <source>
        <dbReference type="EMBL" id="OUD15788.1"/>
    </source>
</evidence>
<dbReference type="PANTHER" id="PTHR12962:SF1">
    <property type="entry name" value="COLD SHOCK DOMAIN-CONTAINING PROTEIN CG9705"/>
    <property type="match status" value="1"/>
</dbReference>
<comment type="caution">
    <text evidence="5">The sequence shown here is derived from an EMBL/GenBank/DDBJ whole genome shotgun (WGS) entry which is preliminary data.</text>
</comment>
<reference evidence="5 6" key="1">
    <citation type="submission" date="2016-12" db="EMBL/GenBank/DDBJ databases">
        <title>Thioflexothrix psekupsii D3 genome sequencing and assembly.</title>
        <authorList>
            <person name="Fomenkov A."/>
            <person name="Vincze T."/>
            <person name="Grabovich M."/>
            <person name="Anton B.P."/>
            <person name="Dubinina G."/>
            <person name="Orlova M."/>
            <person name="Belousova E."/>
            <person name="Roberts R.J."/>
        </authorList>
    </citation>
    <scope>NUCLEOTIDE SEQUENCE [LARGE SCALE GENOMIC DNA]</scope>
    <source>
        <strain evidence="5">D3</strain>
    </source>
</reference>
<evidence type="ECO:0000256" key="2">
    <source>
        <dbReference type="ARBA" id="ARBA00022490"/>
    </source>
</evidence>
<dbReference type="EMBL" id="MSLT01000006">
    <property type="protein sequence ID" value="OUD15788.1"/>
    <property type="molecule type" value="Genomic_DNA"/>
</dbReference>
<protein>
    <recommendedName>
        <fullName evidence="4">CSD domain-containing protein</fullName>
    </recommendedName>
</protein>
<organism evidence="5 6">
    <name type="scientific">Thioflexithrix psekupsensis</name>
    <dbReference type="NCBI Taxonomy" id="1570016"/>
    <lineage>
        <taxon>Bacteria</taxon>
        <taxon>Pseudomonadati</taxon>
        <taxon>Pseudomonadota</taxon>
        <taxon>Gammaproteobacteria</taxon>
        <taxon>Thiotrichales</taxon>
        <taxon>Thioflexithrix</taxon>
    </lineage>
</organism>
<evidence type="ECO:0000256" key="3">
    <source>
        <dbReference type="ARBA" id="ARBA00022553"/>
    </source>
</evidence>